<dbReference type="AlphaFoldDB" id="A0AAP4D567"/>
<evidence type="ECO:0000259" key="10">
    <source>
        <dbReference type="PROSITE" id="PS50110"/>
    </source>
</evidence>
<dbReference type="PROSITE" id="PS50125">
    <property type="entry name" value="GUANYLATE_CYCLASE_2"/>
    <property type="match status" value="1"/>
</dbReference>
<dbReference type="GO" id="GO:0004383">
    <property type="term" value="F:guanylate cyclase activity"/>
    <property type="evidence" value="ECO:0007669"/>
    <property type="project" value="TreeGrafter"/>
</dbReference>
<evidence type="ECO:0000256" key="2">
    <source>
        <dbReference type="ARBA" id="ARBA00004370"/>
    </source>
</evidence>
<dbReference type="SMART" id="SM00448">
    <property type="entry name" value="REC"/>
    <property type="match status" value="1"/>
</dbReference>
<reference evidence="12 13" key="1">
    <citation type="submission" date="2023-03" db="EMBL/GenBank/DDBJ databases">
        <title>YIM 152171 draft genome.</title>
        <authorList>
            <person name="Yang Z."/>
        </authorList>
    </citation>
    <scope>NUCLEOTIDE SEQUENCE [LARGE SCALE GENOMIC DNA]</scope>
    <source>
        <strain evidence="12 13">YIM 152171</strain>
    </source>
</reference>
<evidence type="ECO:0000256" key="1">
    <source>
        <dbReference type="ARBA" id="ARBA00000085"/>
    </source>
</evidence>
<keyword evidence="5" id="KW-0547">Nucleotide-binding</keyword>
<dbReference type="InterPro" id="IPR001789">
    <property type="entry name" value="Sig_transdc_resp-reg_receiver"/>
</dbReference>
<dbReference type="GO" id="GO:0000166">
    <property type="term" value="F:nucleotide binding"/>
    <property type="evidence" value="ECO:0007669"/>
    <property type="project" value="UniProtKB-KW"/>
</dbReference>
<evidence type="ECO:0000256" key="4">
    <source>
        <dbReference type="ARBA" id="ARBA00022692"/>
    </source>
</evidence>
<keyword evidence="4" id="KW-0812">Transmembrane</keyword>
<protein>
    <recommendedName>
        <fullName evidence="3">histidine kinase</fullName>
        <ecNumber evidence="3">2.7.13.3</ecNumber>
    </recommendedName>
</protein>
<dbReference type="CDD" id="cd07302">
    <property type="entry name" value="CHD"/>
    <property type="match status" value="1"/>
</dbReference>
<evidence type="ECO:0000256" key="8">
    <source>
        <dbReference type="ARBA" id="ARBA00023239"/>
    </source>
</evidence>
<dbReference type="SUPFAM" id="SSF52172">
    <property type="entry name" value="CheY-like"/>
    <property type="match status" value="1"/>
</dbReference>
<gene>
    <name evidence="12" type="ORF">PZ740_10180</name>
</gene>
<comment type="subcellular location">
    <subcellularLocation>
        <location evidence="2">Membrane</location>
    </subcellularLocation>
</comment>
<dbReference type="Gene3D" id="3.30.70.1230">
    <property type="entry name" value="Nucleotide cyclase"/>
    <property type="match status" value="1"/>
</dbReference>
<dbReference type="Pfam" id="PF00211">
    <property type="entry name" value="Guanylate_cyc"/>
    <property type="match status" value="1"/>
</dbReference>
<dbReference type="Gene3D" id="3.40.50.2300">
    <property type="match status" value="1"/>
</dbReference>
<dbReference type="InterPro" id="IPR050401">
    <property type="entry name" value="Cyclic_nucleotide_synthase"/>
</dbReference>
<dbReference type="Gene3D" id="1.10.287.130">
    <property type="match status" value="1"/>
</dbReference>
<evidence type="ECO:0000256" key="9">
    <source>
        <dbReference type="PROSITE-ProRule" id="PRU00169"/>
    </source>
</evidence>
<dbReference type="PANTHER" id="PTHR11920:SF335">
    <property type="entry name" value="GUANYLATE CYCLASE"/>
    <property type="match status" value="1"/>
</dbReference>
<dbReference type="CDD" id="cd00082">
    <property type="entry name" value="HisKA"/>
    <property type="match status" value="1"/>
</dbReference>
<dbReference type="SMART" id="SM00044">
    <property type="entry name" value="CYCc"/>
    <property type="match status" value="1"/>
</dbReference>
<dbReference type="SUPFAM" id="SSF47384">
    <property type="entry name" value="Homodimeric domain of signal transducing histidine kinase"/>
    <property type="match status" value="1"/>
</dbReference>
<keyword evidence="8" id="KW-0456">Lyase</keyword>
<accession>A0AAP4D567</accession>
<keyword evidence="9" id="KW-0597">Phosphoprotein</keyword>
<dbReference type="InterPro" id="IPR003661">
    <property type="entry name" value="HisK_dim/P_dom"/>
</dbReference>
<dbReference type="InterPro" id="IPR036097">
    <property type="entry name" value="HisK_dim/P_sf"/>
</dbReference>
<name>A0AAP4D567_9PROT</name>
<evidence type="ECO:0000313" key="13">
    <source>
        <dbReference type="Proteomes" id="UP001301140"/>
    </source>
</evidence>
<proteinExistence type="predicted"/>
<evidence type="ECO:0000313" key="12">
    <source>
        <dbReference type="EMBL" id="MDF1586747.1"/>
    </source>
</evidence>
<dbReference type="PROSITE" id="PS50110">
    <property type="entry name" value="RESPONSE_REGULATORY"/>
    <property type="match status" value="1"/>
</dbReference>
<dbReference type="EC" id="2.7.13.3" evidence="3"/>
<dbReference type="GO" id="GO:0001653">
    <property type="term" value="F:peptide receptor activity"/>
    <property type="evidence" value="ECO:0007669"/>
    <property type="project" value="TreeGrafter"/>
</dbReference>
<dbReference type="PANTHER" id="PTHR11920">
    <property type="entry name" value="GUANYLYL CYCLASE"/>
    <property type="match status" value="1"/>
</dbReference>
<dbReference type="GO" id="GO:0005886">
    <property type="term" value="C:plasma membrane"/>
    <property type="evidence" value="ECO:0007669"/>
    <property type="project" value="TreeGrafter"/>
</dbReference>
<evidence type="ECO:0000256" key="3">
    <source>
        <dbReference type="ARBA" id="ARBA00012438"/>
    </source>
</evidence>
<dbReference type="SUPFAM" id="SSF55073">
    <property type="entry name" value="Nucleotide cyclase"/>
    <property type="match status" value="1"/>
</dbReference>
<keyword evidence="6" id="KW-1133">Transmembrane helix</keyword>
<evidence type="ECO:0000256" key="5">
    <source>
        <dbReference type="ARBA" id="ARBA00022741"/>
    </source>
</evidence>
<dbReference type="SMART" id="SM00388">
    <property type="entry name" value="HisKA"/>
    <property type="match status" value="1"/>
</dbReference>
<dbReference type="InterPro" id="IPR029787">
    <property type="entry name" value="Nucleotide_cyclase"/>
</dbReference>
<keyword evidence="7" id="KW-0472">Membrane</keyword>
<dbReference type="GO" id="GO:0000155">
    <property type="term" value="F:phosphorelay sensor kinase activity"/>
    <property type="evidence" value="ECO:0007669"/>
    <property type="project" value="InterPro"/>
</dbReference>
<feature type="modified residue" description="4-aspartylphosphate" evidence="9">
    <location>
        <position position="232"/>
    </location>
</feature>
<dbReference type="InterPro" id="IPR001054">
    <property type="entry name" value="A/G_cyclase"/>
</dbReference>
<dbReference type="Proteomes" id="UP001301140">
    <property type="component" value="Unassembled WGS sequence"/>
</dbReference>
<feature type="domain" description="Guanylate cyclase" evidence="11">
    <location>
        <begin position="353"/>
        <end position="479"/>
    </location>
</feature>
<feature type="domain" description="Response regulatory" evidence="10">
    <location>
        <begin position="183"/>
        <end position="299"/>
    </location>
</feature>
<dbReference type="GO" id="GO:0004016">
    <property type="term" value="F:adenylate cyclase activity"/>
    <property type="evidence" value="ECO:0007669"/>
    <property type="project" value="TreeGrafter"/>
</dbReference>
<sequence>MAGAADIGSRAYEVRIGQRLGGPAQAILGYQQLLVEEVRETGPADALPDLERALGAAVDLNAIIERLLAGGLGDAHGPEQAAGEDAEARLRHDLRTPMNAILGYAELVLEEFGSDLPGRLRSDIETVLGEGRALLARIDAIVGHARSDPGGDGPADEADAAMAREIARSLAAPAGDPAAETGRILVIDDVPSNRDLLARRLVRDGHTVCTAASGREALALLRSETFDLALVDILMPDMNGIELLARLKAEDRLRDLSVVMVSGLRESEAVVRCIEAGAVDYLPKPVDPVLLRARIAACLERSRWREKERRYLAIIEAEKERADALLHAMLPGPIVRRLAAGEELIADRFESVTILFADIVGFTPIAAVTEPVDLLRRLGALFSRFDELADLHGVEKIKTIGDAYMAAAGLPEPRPDHARRVIALARAMIKEAAAPPDGGPPLLLRIGVHTGPVVAGLIGRRRSIYDIWGHTVNVASRLESHGTPGRIQLSRTTLDALGSDEIAARRTDVELKGLGPTAIFQL</sequence>
<dbReference type="RefSeq" id="WP_327789164.1">
    <property type="nucleotide sequence ID" value="NZ_JARGEQ010000092.1"/>
</dbReference>
<dbReference type="EMBL" id="JARGEQ010000092">
    <property type="protein sequence ID" value="MDF1586747.1"/>
    <property type="molecule type" value="Genomic_DNA"/>
</dbReference>
<evidence type="ECO:0000256" key="7">
    <source>
        <dbReference type="ARBA" id="ARBA00023136"/>
    </source>
</evidence>
<keyword evidence="13" id="KW-1185">Reference proteome</keyword>
<dbReference type="GO" id="GO:0007168">
    <property type="term" value="P:receptor guanylyl cyclase signaling pathway"/>
    <property type="evidence" value="ECO:0007669"/>
    <property type="project" value="TreeGrafter"/>
</dbReference>
<comment type="catalytic activity">
    <reaction evidence="1">
        <text>ATP + protein L-histidine = ADP + protein N-phospho-L-histidine.</text>
        <dbReference type="EC" id="2.7.13.3"/>
    </reaction>
</comment>
<dbReference type="Pfam" id="PF00072">
    <property type="entry name" value="Response_reg"/>
    <property type="match status" value="1"/>
</dbReference>
<evidence type="ECO:0000259" key="11">
    <source>
        <dbReference type="PROSITE" id="PS50125"/>
    </source>
</evidence>
<dbReference type="Pfam" id="PF00512">
    <property type="entry name" value="HisKA"/>
    <property type="match status" value="1"/>
</dbReference>
<organism evidence="12 13">
    <name type="scientific">Marinimicrococcus flavescens</name>
    <dbReference type="NCBI Taxonomy" id="3031815"/>
    <lineage>
        <taxon>Bacteria</taxon>
        <taxon>Pseudomonadati</taxon>
        <taxon>Pseudomonadota</taxon>
        <taxon>Alphaproteobacteria</taxon>
        <taxon>Geminicoccales</taxon>
        <taxon>Geminicoccaceae</taxon>
        <taxon>Marinimicrococcus</taxon>
    </lineage>
</organism>
<dbReference type="InterPro" id="IPR011006">
    <property type="entry name" value="CheY-like_superfamily"/>
</dbReference>
<comment type="caution">
    <text evidence="12">The sequence shown here is derived from an EMBL/GenBank/DDBJ whole genome shotgun (WGS) entry which is preliminary data.</text>
</comment>
<evidence type="ECO:0000256" key="6">
    <source>
        <dbReference type="ARBA" id="ARBA00022989"/>
    </source>
</evidence>